<dbReference type="KEGG" id="aqu:109590077"/>
<dbReference type="RefSeq" id="XP_019861583.1">
    <property type="nucleotide sequence ID" value="XM_020006024.1"/>
</dbReference>
<evidence type="ECO:0000313" key="2">
    <source>
        <dbReference type="Proteomes" id="UP000007879"/>
    </source>
</evidence>
<reference evidence="1" key="2">
    <citation type="submission" date="2024-06" db="UniProtKB">
        <authorList>
            <consortium name="EnsemblMetazoa"/>
        </authorList>
    </citation>
    <scope>IDENTIFICATION</scope>
</reference>
<dbReference type="EnsemblMetazoa" id="XM_020006024.1">
    <property type="protein sequence ID" value="XP_019861583.1"/>
    <property type="gene ID" value="LOC109590077"/>
</dbReference>
<accession>A0AAN0JXB4</accession>
<organism evidence="1 2">
    <name type="scientific">Amphimedon queenslandica</name>
    <name type="common">Sponge</name>
    <dbReference type="NCBI Taxonomy" id="400682"/>
    <lineage>
        <taxon>Eukaryota</taxon>
        <taxon>Metazoa</taxon>
        <taxon>Porifera</taxon>
        <taxon>Demospongiae</taxon>
        <taxon>Heteroscleromorpha</taxon>
        <taxon>Haplosclerida</taxon>
        <taxon>Niphatidae</taxon>
        <taxon>Amphimedon</taxon>
    </lineage>
</organism>
<evidence type="ECO:0000313" key="1">
    <source>
        <dbReference type="EnsemblMetazoa" id="XP_019861583.1"/>
    </source>
</evidence>
<name>A0AAN0JXB4_AMPQE</name>
<proteinExistence type="predicted"/>
<reference evidence="2" key="1">
    <citation type="journal article" date="2010" name="Nature">
        <title>The Amphimedon queenslandica genome and the evolution of animal complexity.</title>
        <authorList>
            <person name="Srivastava M."/>
            <person name="Simakov O."/>
            <person name="Chapman J."/>
            <person name="Fahey B."/>
            <person name="Gauthier M.E."/>
            <person name="Mitros T."/>
            <person name="Richards G.S."/>
            <person name="Conaco C."/>
            <person name="Dacre M."/>
            <person name="Hellsten U."/>
            <person name="Larroux C."/>
            <person name="Putnam N.H."/>
            <person name="Stanke M."/>
            <person name="Adamska M."/>
            <person name="Darling A."/>
            <person name="Degnan S.M."/>
            <person name="Oakley T.H."/>
            <person name="Plachetzki D.C."/>
            <person name="Zhai Y."/>
            <person name="Adamski M."/>
            <person name="Calcino A."/>
            <person name="Cummins S.F."/>
            <person name="Goodstein D.M."/>
            <person name="Harris C."/>
            <person name="Jackson D.J."/>
            <person name="Leys S.P."/>
            <person name="Shu S."/>
            <person name="Woodcroft B.J."/>
            <person name="Vervoort M."/>
            <person name="Kosik K.S."/>
            <person name="Manning G."/>
            <person name="Degnan B.M."/>
            <person name="Rokhsar D.S."/>
        </authorList>
    </citation>
    <scope>NUCLEOTIDE SEQUENCE [LARGE SCALE GENOMIC DNA]</scope>
</reference>
<dbReference type="AlphaFoldDB" id="A0AAN0JXB4"/>
<sequence>MSGYRSSRHFLSSLSHSVDALRSDLNQKDEIIKETMAKVLELTSVTNAQKAGKSFDDVGKRQQRRKIMAIKEATKKALLFLDSFKIDAQSIILKSQVSKETMTIPLSSSSHTKSSINTSSCSSENTIDEVLFLLDSYGISDEFYHELSMIHTSLPRSYLVKQRRNNISTNIPSYRLPKPYFGCYRSLKESIIEETIQSP</sequence>
<protein>
    <submittedName>
        <fullName evidence="1">Uncharacterized protein</fullName>
    </submittedName>
</protein>
<dbReference type="Proteomes" id="UP000007879">
    <property type="component" value="Unassembled WGS sequence"/>
</dbReference>
<keyword evidence="2" id="KW-1185">Reference proteome</keyword>
<dbReference type="GeneID" id="109590077"/>